<dbReference type="SUPFAM" id="SSF56219">
    <property type="entry name" value="DNase I-like"/>
    <property type="match status" value="1"/>
</dbReference>
<feature type="compositionally biased region" description="Polar residues" evidence="1">
    <location>
        <begin position="405"/>
        <end position="415"/>
    </location>
</feature>
<evidence type="ECO:0000259" key="2">
    <source>
        <dbReference type="Pfam" id="PF03372"/>
    </source>
</evidence>
<evidence type="ECO:0000313" key="3">
    <source>
        <dbReference type="EMBL" id="CAH1114731.1"/>
    </source>
</evidence>
<dbReference type="Gene3D" id="3.60.10.10">
    <property type="entry name" value="Endonuclease/exonuclease/phosphatase"/>
    <property type="match status" value="1"/>
</dbReference>
<dbReference type="Proteomes" id="UP001153636">
    <property type="component" value="Chromosome 8"/>
</dbReference>
<feature type="region of interest" description="Disordered" evidence="1">
    <location>
        <begin position="379"/>
        <end position="457"/>
    </location>
</feature>
<feature type="region of interest" description="Disordered" evidence="1">
    <location>
        <begin position="154"/>
        <end position="178"/>
    </location>
</feature>
<feature type="region of interest" description="Disordered" evidence="1">
    <location>
        <begin position="528"/>
        <end position="572"/>
    </location>
</feature>
<proteinExistence type="predicted"/>
<dbReference type="InterPro" id="IPR005135">
    <property type="entry name" value="Endo/exonuclease/phosphatase"/>
</dbReference>
<dbReference type="OrthoDB" id="6434819at2759"/>
<reference evidence="3" key="1">
    <citation type="submission" date="2022-01" db="EMBL/GenBank/DDBJ databases">
        <authorList>
            <person name="King R."/>
        </authorList>
    </citation>
    <scope>NUCLEOTIDE SEQUENCE</scope>
</reference>
<dbReference type="Pfam" id="PF03372">
    <property type="entry name" value="Exo_endo_phos"/>
    <property type="match status" value="1"/>
</dbReference>
<keyword evidence="4" id="KW-1185">Reference proteome</keyword>
<dbReference type="EMBL" id="OV651820">
    <property type="protein sequence ID" value="CAH1114731.1"/>
    <property type="molecule type" value="Genomic_DNA"/>
</dbReference>
<gene>
    <name evidence="3" type="ORF">PSYICH_LOCUS14030</name>
</gene>
<accession>A0A9P0DAJ2</accession>
<feature type="compositionally biased region" description="Basic residues" evidence="1">
    <location>
        <begin position="429"/>
        <end position="442"/>
    </location>
</feature>
<protein>
    <recommendedName>
        <fullName evidence="2">Endonuclease/exonuclease/phosphatase domain-containing protein</fullName>
    </recommendedName>
</protein>
<name>A0A9P0DAJ2_9CUCU</name>
<dbReference type="AlphaFoldDB" id="A0A9P0DAJ2"/>
<evidence type="ECO:0000256" key="1">
    <source>
        <dbReference type="SAM" id="MobiDB-lite"/>
    </source>
</evidence>
<sequence length="648" mass="72230">MSVVVEQPNRPGCFYSVNKFTVPIKTRKVDACDKELASLRGDPDRQLDMIMRDMLRNEVADEVIFPPTTSIAKSSSSAKKNYIRPDVRVVYHNVQSFRKHERLITSNAQFCRADILCFVETWLLDSDVVSFEHYRPLYQKNPHQNFVDSSLPPSTVHASSVVPPPPPRTTTTHPTGGRKPCGILILTRADNIHRVNFVFDKIRKNQPRVYLPATATIEESMEFLKEYVNFDRPLVIVGDFNVDYGRNSLLKKFLCVDSSLVNLLATTDSATGQRTATSTTMANTSIDWCLTNTNFTLACVGETIFSHHKPIILNSYTSSQNPRFRLMSDLLRQKRWLSWSTADAAPFSTSSAANNLQNVINIAGKPNSSINIVSVHTIKPENPVPSQPLRSSSKTNSKKAAVGAVTNTTPSTRTGIQKKRPPPTPSSPRSKRSKKPQQKRQRQTTIKDVPSTSTKKVNPISSQLSVVLDAFIISQYIESSNTNKVMVVEKGNAPSVTSISPRQRIFTPSNNSFSKRLVIPLVPIDAADRNSRSSSSGGEQQRRRRSLRLSNSGVGVEGGECESSKSNRRSTLISLPLKPNKRTRRTENTTKLEMVNLEPAYSSLLGISNAKHKDLISLCRANCIPQTYHGYYESLPIGEQLPDEDEEN</sequence>
<feature type="domain" description="Endonuclease/exonuclease/phosphatase" evidence="2">
    <location>
        <begin position="92"/>
        <end position="307"/>
    </location>
</feature>
<evidence type="ECO:0000313" key="4">
    <source>
        <dbReference type="Proteomes" id="UP001153636"/>
    </source>
</evidence>
<dbReference type="GO" id="GO:0003824">
    <property type="term" value="F:catalytic activity"/>
    <property type="evidence" value="ECO:0007669"/>
    <property type="project" value="InterPro"/>
</dbReference>
<organism evidence="3 4">
    <name type="scientific">Psylliodes chrysocephalus</name>
    <dbReference type="NCBI Taxonomy" id="3402493"/>
    <lineage>
        <taxon>Eukaryota</taxon>
        <taxon>Metazoa</taxon>
        <taxon>Ecdysozoa</taxon>
        <taxon>Arthropoda</taxon>
        <taxon>Hexapoda</taxon>
        <taxon>Insecta</taxon>
        <taxon>Pterygota</taxon>
        <taxon>Neoptera</taxon>
        <taxon>Endopterygota</taxon>
        <taxon>Coleoptera</taxon>
        <taxon>Polyphaga</taxon>
        <taxon>Cucujiformia</taxon>
        <taxon>Chrysomeloidea</taxon>
        <taxon>Chrysomelidae</taxon>
        <taxon>Galerucinae</taxon>
        <taxon>Alticini</taxon>
        <taxon>Psylliodes</taxon>
    </lineage>
</organism>
<dbReference type="InterPro" id="IPR036691">
    <property type="entry name" value="Endo/exonu/phosph_ase_sf"/>
</dbReference>